<evidence type="ECO:0000313" key="5">
    <source>
        <dbReference type="Proteomes" id="UP000650511"/>
    </source>
</evidence>
<reference evidence="4" key="2">
    <citation type="submission" date="2020-09" db="EMBL/GenBank/DDBJ databases">
        <authorList>
            <person name="Sun Q."/>
            <person name="Zhou Y."/>
        </authorList>
    </citation>
    <scope>NUCLEOTIDE SEQUENCE</scope>
    <source>
        <strain evidence="4">CGMCC 1.14988</strain>
    </source>
</reference>
<comment type="similarity">
    <text evidence="1">Belongs to the GppA/Ppx family.</text>
</comment>
<dbReference type="EMBL" id="BMHA01000013">
    <property type="protein sequence ID" value="GGI08983.1"/>
    <property type="molecule type" value="Genomic_DNA"/>
</dbReference>
<feature type="region of interest" description="Disordered" evidence="2">
    <location>
        <begin position="179"/>
        <end position="200"/>
    </location>
</feature>
<dbReference type="RefSeq" id="WP_130648714.1">
    <property type="nucleotide sequence ID" value="NZ_BMHA01000013.1"/>
</dbReference>
<evidence type="ECO:0000256" key="1">
    <source>
        <dbReference type="ARBA" id="ARBA00007125"/>
    </source>
</evidence>
<dbReference type="Gene3D" id="3.30.420.40">
    <property type="match status" value="1"/>
</dbReference>
<dbReference type="PANTHER" id="PTHR30005">
    <property type="entry name" value="EXOPOLYPHOSPHATASE"/>
    <property type="match status" value="1"/>
</dbReference>
<dbReference type="Pfam" id="PF21447">
    <property type="entry name" value="Ppx-GppA_III"/>
    <property type="match status" value="1"/>
</dbReference>
<name>A0A8J3ET81_9ACTN</name>
<dbReference type="Gene3D" id="1.10.3210.10">
    <property type="entry name" value="Hypothetical protein af1432"/>
    <property type="match status" value="1"/>
</dbReference>
<organism evidence="4 5">
    <name type="scientific">Egicoccus halophilus</name>
    <dbReference type="NCBI Taxonomy" id="1670830"/>
    <lineage>
        <taxon>Bacteria</taxon>
        <taxon>Bacillati</taxon>
        <taxon>Actinomycetota</taxon>
        <taxon>Nitriliruptoria</taxon>
        <taxon>Egicoccales</taxon>
        <taxon>Egicoccaceae</taxon>
        <taxon>Egicoccus</taxon>
    </lineage>
</organism>
<dbReference type="Gene3D" id="3.30.420.150">
    <property type="entry name" value="Exopolyphosphatase. Domain 2"/>
    <property type="match status" value="1"/>
</dbReference>
<dbReference type="InterPro" id="IPR048950">
    <property type="entry name" value="Ppx_GppA_C"/>
</dbReference>
<dbReference type="Proteomes" id="UP000650511">
    <property type="component" value="Unassembled WGS sequence"/>
</dbReference>
<dbReference type="PANTHER" id="PTHR30005:SF0">
    <property type="entry name" value="RETROGRADE REGULATION PROTEIN 2"/>
    <property type="match status" value="1"/>
</dbReference>
<feature type="region of interest" description="Disordered" evidence="2">
    <location>
        <begin position="500"/>
        <end position="536"/>
    </location>
</feature>
<gene>
    <name evidence="4" type="ORF">GCM10011354_31810</name>
</gene>
<proteinExistence type="inferred from homology"/>
<dbReference type="InterPro" id="IPR043129">
    <property type="entry name" value="ATPase_NBD"/>
</dbReference>
<accession>A0A8J3ET81</accession>
<feature type="domain" description="Ppx/GppA phosphatase C-terminal" evidence="3">
    <location>
        <begin position="318"/>
        <end position="455"/>
    </location>
</feature>
<dbReference type="SUPFAM" id="SSF109604">
    <property type="entry name" value="HD-domain/PDEase-like"/>
    <property type="match status" value="1"/>
</dbReference>
<protein>
    <recommendedName>
        <fullName evidence="3">Ppx/GppA phosphatase C-terminal domain-containing protein</fullName>
    </recommendedName>
</protein>
<dbReference type="AlphaFoldDB" id="A0A8J3ET81"/>
<keyword evidence="5" id="KW-1185">Reference proteome</keyword>
<feature type="compositionally biased region" description="Basic and acidic residues" evidence="2">
    <location>
        <begin position="510"/>
        <end position="528"/>
    </location>
</feature>
<evidence type="ECO:0000259" key="3">
    <source>
        <dbReference type="Pfam" id="PF21447"/>
    </source>
</evidence>
<dbReference type="SUPFAM" id="SSF53067">
    <property type="entry name" value="Actin-like ATPase domain"/>
    <property type="match status" value="1"/>
</dbReference>
<comment type="caution">
    <text evidence="4">The sequence shown here is derived from an EMBL/GenBank/DDBJ whole genome shotgun (WGS) entry which is preliminary data.</text>
</comment>
<evidence type="ECO:0000313" key="4">
    <source>
        <dbReference type="EMBL" id="GGI08983.1"/>
    </source>
</evidence>
<dbReference type="InterPro" id="IPR050273">
    <property type="entry name" value="GppA/Ppx_hydrolase"/>
</dbReference>
<reference evidence="4" key="1">
    <citation type="journal article" date="2014" name="Int. J. Syst. Evol. Microbiol.">
        <title>Complete genome sequence of Corynebacterium casei LMG S-19264T (=DSM 44701T), isolated from a smear-ripened cheese.</title>
        <authorList>
            <consortium name="US DOE Joint Genome Institute (JGI-PGF)"/>
            <person name="Walter F."/>
            <person name="Albersmeier A."/>
            <person name="Kalinowski J."/>
            <person name="Ruckert C."/>
        </authorList>
    </citation>
    <scope>NUCLEOTIDE SEQUENCE</scope>
    <source>
        <strain evidence="4">CGMCC 1.14988</strain>
    </source>
</reference>
<sequence>MRTAVIEVGGTTTRAVVAEPTPGRGHVVHLDRRIVLGLQRAIDRDGEVGEGLRLLVAETVRRLAQECRRHGAARLVAAVDATVAVASDRDDLVRLLDRTLQVPVRVRSVLDEARLLLHAVGIGPGTGPAVVADIGERHTRLVRRDPRGLRVQDLPGPSADATVARDLVAAHHGTVGYPSTVVPEPDQRGPATSPPVPVVTGPVTAAVGRTLLHRRYGPLAPPPDRLRVGPQDLAALDRELTNATPTQRLLLPAVDPEEADLVTLGTAYLLALVDRLEVRAVEVSLAATTDGQVLEALGLDTAPGARRAAAVTTRTRTGHARRTAHLATALAGGLAGALGWTAADRALLVDAARLHDGGDPIDHTDPERRREHAEHLVRHGLPGTDPTTVVELACLVWCHQGPPPGDHVPIYPRLPAARRHTVTELAAALRLACALDRGTPAAVEAVRVRVTSDQLAVLLLADAPVDATLAAVAAEQGTIEQALRRVLAVCPATPLAAPPVVAPAAAADTDGNRDTDGDVSSRPRRSAEASRTGAGP</sequence>
<evidence type="ECO:0000256" key="2">
    <source>
        <dbReference type="SAM" id="MobiDB-lite"/>
    </source>
</evidence>
<dbReference type="GO" id="GO:0016462">
    <property type="term" value="F:pyrophosphatase activity"/>
    <property type="evidence" value="ECO:0007669"/>
    <property type="project" value="TreeGrafter"/>
</dbReference>